<dbReference type="PANTHER" id="PTHR46579:SF1">
    <property type="entry name" value="F5_8 TYPE C DOMAIN-CONTAINING PROTEIN"/>
    <property type="match status" value="1"/>
</dbReference>
<dbReference type="PANTHER" id="PTHR46579">
    <property type="entry name" value="F5/8 TYPE C DOMAIN-CONTAINING PROTEIN-RELATED"/>
    <property type="match status" value="1"/>
</dbReference>
<gene>
    <name evidence="2" type="ORF">D9619_009982</name>
</gene>
<sequence length="1159" mass="130267">MGSPTTCKCTIHGCRDFGPEGRPLTLRIIQRHQVDERASSAHRLYAKAQITADEAIESQLEDISAHLAANTLSDRVSGPTQGPAADLVTFRHSRPPFRRDAEAEALSFLDELNISITSFSTDLDFAIQSLQEPSEKTRSTVFPLEIFQEKLHVFQDQLSLITIKRQMVSNRKDCISQQLRPLQERLNSAKSAWLTKVALIDELIRAAPGVPFETGHHFLPILEGADPILQVTFYSILACQIVFGIALRGCNFLLGMFQYIIQLTFRRTGRNLTTYDQKLLSDIPTDFRRTADAFNLEPRTVVVAVCPRADCHATYDPQYKSGSPIPVYPATCTYRSFKDGPECATALLQSRRVNGREVQLPIKQFVRLVFKDWLAGLLSCQGYEKQMDAAWENRNLKSENMDDIFDGEVLQDFKGADGKHFGTGGEEGRYVFSLCVDYFNPLGNKQAGKKITVGLISLVCLNLPPDVRYKPENMFLYGVIPGPSEPPLDCLNHYMTVLVDEFLELWSPGVRFSRTAAYHCGRLVKCALICLVCDLISARKTAGFAGVGSRHICAFCRCTLKDHGISNIDFHSWVPRTHAEYLSSAERYKNAPDQETRAAIFGETGIRWSELLRLPYFDPARYVVVDAMHNLFLGLIREHCEIMGVRLNGVPDDHVAVCIPLSGAMKDRISELSKNEQAAFRRLHKLLQSPLQDQMTDAAEFSTLLKKVTNVNRPALDLAFEILPGIVYPSVNALRPRINKQHLAHAILTWRSAQVEMEETNFLKAGCILTADEVAQIRSDIVKMRTPSWLTSVPSDFGDARHGKLKADQWRVLGTVYLPISLFKLWFDADIDDVEASCMRRKLLDATIWLISAVQITTSRTTSRTKAAIYREYMLSYLKILKDIVPNYKLHPNHHMALHLGDYLCRFGPVHAWWTFPFERVIGMLQRIPTNFKLGQLEETITKSFIRSANLRALIMKEGCPEAIMNCSKMFQKLTSPGKRNAALLDLPSLLRMDNTNGSESDSEDETVLPKNSSCRKPAASTVQALLSYSRSSHPALVIARTLQFYTIDGRTFSPSTRHMGNSSVLIRSHKSPILRPVWISEIIETTLGTVLFAVQYLEAATALDPFVQYSALGISLWASARDETVIISPKDVTSHFASAVYPTTEDKEHYVVIDLSRE</sequence>
<accession>A0A8H5BMS8</accession>
<reference evidence="2 3" key="1">
    <citation type="journal article" date="2020" name="ISME J.">
        <title>Uncovering the hidden diversity of litter-decomposition mechanisms in mushroom-forming fungi.</title>
        <authorList>
            <person name="Floudas D."/>
            <person name="Bentzer J."/>
            <person name="Ahren D."/>
            <person name="Johansson T."/>
            <person name="Persson P."/>
            <person name="Tunlid A."/>
        </authorList>
    </citation>
    <scope>NUCLEOTIDE SEQUENCE [LARGE SCALE GENOMIC DNA]</scope>
    <source>
        <strain evidence="2 3">CBS 101986</strain>
    </source>
</reference>
<proteinExistence type="predicted"/>
<evidence type="ECO:0008006" key="4">
    <source>
        <dbReference type="Google" id="ProtNLM"/>
    </source>
</evidence>
<keyword evidence="3" id="KW-1185">Reference proteome</keyword>
<evidence type="ECO:0000313" key="3">
    <source>
        <dbReference type="Proteomes" id="UP000567179"/>
    </source>
</evidence>
<evidence type="ECO:0000256" key="1">
    <source>
        <dbReference type="SAM" id="MobiDB-lite"/>
    </source>
</evidence>
<dbReference type="OrthoDB" id="3247418at2759"/>
<dbReference type="Pfam" id="PF02992">
    <property type="entry name" value="Transposase_21"/>
    <property type="match status" value="1"/>
</dbReference>
<dbReference type="InterPro" id="IPR004242">
    <property type="entry name" value="Transposase_21"/>
</dbReference>
<protein>
    <recommendedName>
        <fullName evidence="4">DUF4218 domain-containing protein</fullName>
    </recommendedName>
</protein>
<name>A0A8H5BMS8_9AGAR</name>
<evidence type="ECO:0000313" key="2">
    <source>
        <dbReference type="EMBL" id="KAF5325268.1"/>
    </source>
</evidence>
<dbReference type="Proteomes" id="UP000567179">
    <property type="component" value="Unassembled WGS sequence"/>
</dbReference>
<dbReference type="AlphaFoldDB" id="A0A8H5BMS8"/>
<organism evidence="2 3">
    <name type="scientific">Psilocybe cf. subviscida</name>
    <dbReference type="NCBI Taxonomy" id="2480587"/>
    <lineage>
        <taxon>Eukaryota</taxon>
        <taxon>Fungi</taxon>
        <taxon>Dikarya</taxon>
        <taxon>Basidiomycota</taxon>
        <taxon>Agaricomycotina</taxon>
        <taxon>Agaricomycetes</taxon>
        <taxon>Agaricomycetidae</taxon>
        <taxon>Agaricales</taxon>
        <taxon>Agaricineae</taxon>
        <taxon>Strophariaceae</taxon>
        <taxon>Psilocybe</taxon>
    </lineage>
</organism>
<comment type="caution">
    <text evidence="2">The sequence shown here is derived from an EMBL/GenBank/DDBJ whole genome shotgun (WGS) entry which is preliminary data.</text>
</comment>
<feature type="region of interest" description="Disordered" evidence="1">
    <location>
        <begin position="995"/>
        <end position="1014"/>
    </location>
</feature>
<dbReference type="EMBL" id="JAACJJ010000015">
    <property type="protein sequence ID" value="KAF5325268.1"/>
    <property type="molecule type" value="Genomic_DNA"/>
</dbReference>